<dbReference type="RefSeq" id="WP_245703141.1">
    <property type="nucleotide sequence ID" value="NZ_FMYF01000006.1"/>
</dbReference>
<feature type="active site" description="Proton acceptor" evidence="3">
    <location>
        <position position="91"/>
    </location>
</feature>
<dbReference type="GO" id="GO:0009117">
    <property type="term" value="P:nucleotide metabolic process"/>
    <property type="evidence" value="ECO:0007669"/>
    <property type="project" value="UniProtKB-KW"/>
</dbReference>
<keyword evidence="3" id="KW-0963">Cytoplasm</keyword>
<comment type="catalytic activity">
    <reaction evidence="3">
        <text>a 2'-deoxyribonucleoside 5'-triphosphate + H2O = a 2'-deoxyribonucleoside 5'-phosphate + diphosphate + H(+)</text>
        <dbReference type="Rhea" id="RHEA:44644"/>
        <dbReference type="ChEBI" id="CHEBI:15377"/>
        <dbReference type="ChEBI" id="CHEBI:15378"/>
        <dbReference type="ChEBI" id="CHEBI:33019"/>
        <dbReference type="ChEBI" id="CHEBI:61560"/>
        <dbReference type="ChEBI" id="CHEBI:65317"/>
        <dbReference type="EC" id="3.6.1.9"/>
    </reaction>
</comment>
<dbReference type="SUPFAM" id="SSF52972">
    <property type="entry name" value="ITPase-like"/>
    <property type="match status" value="1"/>
</dbReference>
<dbReference type="GO" id="GO:0005737">
    <property type="term" value="C:cytoplasm"/>
    <property type="evidence" value="ECO:0007669"/>
    <property type="project" value="UniProtKB-SubCell"/>
</dbReference>
<comment type="caution">
    <text evidence="3">Lacks conserved residue(s) required for the propagation of feature annotation.</text>
</comment>
<comment type="cofactor">
    <cofactor evidence="1 3">
        <name>a divalent metal cation</name>
        <dbReference type="ChEBI" id="CHEBI:60240"/>
    </cofactor>
</comment>
<accession>A0A1G6H4B0</accession>
<dbReference type="InterPro" id="IPR003697">
    <property type="entry name" value="Maf-like"/>
</dbReference>
<organism evidence="4 5">
    <name type="scientific">Raineyella antarctica</name>
    <dbReference type="NCBI Taxonomy" id="1577474"/>
    <lineage>
        <taxon>Bacteria</taxon>
        <taxon>Bacillati</taxon>
        <taxon>Actinomycetota</taxon>
        <taxon>Actinomycetes</taxon>
        <taxon>Propionibacteriales</taxon>
        <taxon>Propionibacteriaceae</taxon>
        <taxon>Raineyella</taxon>
    </lineage>
</organism>
<evidence type="ECO:0000256" key="2">
    <source>
        <dbReference type="ARBA" id="ARBA00022801"/>
    </source>
</evidence>
<dbReference type="GO" id="GO:0047429">
    <property type="term" value="F:nucleoside triphosphate diphosphatase activity"/>
    <property type="evidence" value="ECO:0007669"/>
    <property type="project" value="UniProtKB-EC"/>
</dbReference>
<protein>
    <recommendedName>
        <fullName evidence="3">Nucleoside triphosphate pyrophosphatase</fullName>
        <ecNumber evidence="3">3.6.1.9</ecNumber>
    </recommendedName>
    <alternativeName>
        <fullName evidence="3">Nucleotide pyrophosphatase</fullName>
        <shortName evidence="3">Nucleotide PPase</shortName>
    </alternativeName>
</protein>
<dbReference type="PIRSF" id="PIRSF006305">
    <property type="entry name" value="Maf"/>
    <property type="match status" value="1"/>
</dbReference>
<dbReference type="CDD" id="cd00555">
    <property type="entry name" value="Maf"/>
    <property type="match status" value="1"/>
</dbReference>
<dbReference type="PANTHER" id="PTHR43213">
    <property type="entry name" value="BIFUNCTIONAL DTTP/UTP PYROPHOSPHATASE/METHYLTRANSFERASE PROTEIN-RELATED"/>
    <property type="match status" value="1"/>
</dbReference>
<evidence type="ECO:0000313" key="5">
    <source>
        <dbReference type="Proteomes" id="UP000199086"/>
    </source>
</evidence>
<dbReference type="HAMAP" id="MF_00528">
    <property type="entry name" value="Maf"/>
    <property type="match status" value="1"/>
</dbReference>
<dbReference type="AlphaFoldDB" id="A0A1G6H4B0"/>
<dbReference type="PANTHER" id="PTHR43213:SF5">
    <property type="entry name" value="BIFUNCTIONAL DTTP_UTP PYROPHOSPHATASE_METHYLTRANSFERASE PROTEIN-RELATED"/>
    <property type="match status" value="1"/>
</dbReference>
<evidence type="ECO:0000256" key="1">
    <source>
        <dbReference type="ARBA" id="ARBA00001968"/>
    </source>
</evidence>
<comment type="similarity">
    <text evidence="3">Belongs to the Maf family.</text>
</comment>
<evidence type="ECO:0000313" key="4">
    <source>
        <dbReference type="EMBL" id="SDB89130.1"/>
    </source>
</evidence>
<gene>
    <name evidence="4" type="ORF">GA0111570_106187</name>
</gene>
<dbReference type="InterPro" id="IPR029001">
    <property type="entry name" value="ITPase-like_fam"/>
</dbReference>
<dbReference type="NCBIfam" id="TIGR00172">
    <property type="entry name" value="maf"/>
    <property type="match status" value="1"/>
</dbReference>
<keyword evidence="3" id="KW-0546">Nucleotide metabolism</keyword>
<dbReference type="Pfam" id="PF02545">
    <property type="entry name" value="Maf"/>
    <property type="match status" value="1"/>
</dbReference>
<comment type="function">
    <text evidence="3">Nucleoside triphosphate pyrophosphatase. May have a dual role in cell division arrest and in preventing the incorporation of modified nucleotides into cellular nucleic acids.</text>
</comment>
<keyword evidence="2 3" id="KW-0378">Hydrolase</keyword>
<name>A0A1G6H4B0_9ACTN</name>
<dbReference type="STRING" id="1577474.GA0111570_106187"/>
<dbReference type="EC" id="3.6.1.9" evidence="3"/>
<comment type="subcellular location">
    <subcellularLocation>
        <location evidence="3">Cytoplasm</location>
    </subcellularLocation>
</comment>
<dbReference type="Gene3D" id="3.90.950.10">
    <property type="match status" value="1"/>
</dbReference>
<dbReference type="Proteomes" id="UP000199086">
    <property type="component" value="Unassembled WGS sequence"/>
</dbReference>
<proteinExistence type="inferred from homology"/>
<keyword evidence="5" id="KW-1185">Reference proteome</keyword>
<dbReference type="EMBL" id="FMYF01000006">
    <property type="protein sequence ID" value="SDB89130.1"/>
    <property type="molecule type" value="Genomic_DNA"/>
</dbReference>
<evidence type="ECO:0000256" key="3">
    <source>
        <dbReference type="HAMAP-Rule" id="MF_00528"/>
    </source>
</evidence>
<sequence>MSNDTIGRAGAASRRPSHRLVLGSASPARLSTLRAAGLDPEVVVSGVDEDLDDDHSPAELAGTLARLKAQAVAPVVAADPVDRPTIVVGCDSVLEFGGHAYGKPGSAEVAIARWHQMRGATGVLHTGHHVIVLPAGPVPLGPGGRDGTGPARSAAAVGSTLVRFASPTDEEIADYVATGEPLRVAGAFTLDGLGGAFVAGVEGDPHNVVGISLTLLRELLGSLGIGWTRLWQ</sequence>
<reference evidence="4 5" key="1">
    <citation type="submission" date="2016-06" db="EMBL/GenBank/DDBJ databases">
        <authorList>
            <person name="Olsen C.W."/>
            <person name="Carey S."/>
            <person name="Hinshaw L."/>
            <person name="Karasin A.I."/>
        </authorList>
    </citation>
    <scope>NUCLEOTIDE SEQUENCE [LARGE SCALE GENOMIC DNA]</scope>
    <source>
        <strain evidence="4 5">LZ-22</strain>
    </source>
</reference>
<comment type="catalytic activity">
    <reaction evidence="3">
        <text>a ribonucleoside 5'-triphosphate + H2O = a ribonucleoside 5'-phosphate + diphosphate + H(+)</text>
        <dbReference type="Rhea" id="RHEA:23996"/>
        <dbReference type="ChEBI" id="CHEBI:15377"/>
        <dbReference type="ChEBI" id="CHEBI:15378"/>
        <dbReference type="ChEBI" id="CHEBI:33019"/>
        <dbReference type="ChEBI" id="CHEBI:58043"/>
        <dbReference type="ChEBI" id="CHEBI:61557"/>
        <dbReference type="EC" id="3.6.1.9"/>
    </reaction>
</comment>